<feature type="chain" id="PRO_5008538263" evidence="2">
    <location>
        <begin position="26"/>
        <end position="142"/>
    </location>
</feature>
<accession>A0A1B2HJC2</accession>
<evidence type="ECO:0000256" key="1">
    <source>
        <dbReference type="SAM" id="MobiDB-lite"/>
    </source>
</evidence>
<dbReference type="KEGG" id="led:BBK82_18835"/>
<evidence type="ECO:0000256" key="2">
    <source>
        <dbReference type="SAM" id="SignalP"/>
    </source>
</evidence>
<evidence type="ECO:0000313" key="4">
    <source>
        <dbReference type="Proteomes" id="UP000093053"/>
    </source>
</evidence>
<organism evidence="3 4">
    <name type="scientific">Lentzea guizhouensis</name>
    <dbReference type="NCBI Taxonomy" id="1586287"/>
    <lineage>
        <taxon>Bacteria</taxon>
        <taxon>Bacillati</taxon>
        <taxon>Actinomycetota</taxon>
        <taxon>Actinomycetes</taxon>
        <taxon>Pseudonocardiales</taxon>
        <taxon>Pseudonocardiaceae</taxon>
        <taxon>Lentzea</taxon>
    </lineage>
</organism>
<feature type="region of interest" description="Disordered" evidence="1">
    <location>
        <begin position="110"/>
        <end position="142"/>
    </location>
</feature>
<keyword evidence="2" id="KW-0732">Signal</keyword>
<evidence type="ECO:0000313" key="3">
    <source>
        <dbReference type="EMBL" id="ANZ37811.1"/>
    </source>
</evidence>
<dbReference type="Proteomes" id="UP000093053">
    <property type="component" value="Chromosome"/>
</dbReference>
<name>A0A1B2HJC2_9PSEU</name>
<proteinExistence type="predicted"/>
<dbReference type="EMBL" id="CP016793">
    <property type="protein sequence ID" value="ANZ37811.1"/>
    <property type="molecule type" value="Genomic_DNA"/>
</dbReference>
<keyword evidence="4" id="KW-1185">Reference proteome</keyword>
<reference evidence="3 4" key="1">
    <citation type="submission" date="2016-07" db="EMBL/GenBank/DDBJ databases">
        <title>Complete genome sequence of the Lentzea guizhouensis DHS C013.</title>
        <authorList>
            <person name="Cao C."/>
        </authorList>
    </citation>
    <scope>NUCLEOTIDE SEQUENCE [LARGE SCALE GENOMIC DNA]</scope>
    <source>
        <strain evidence="3 4">DHS C013</strain>
    </source>
</reference>
<feature type="compositionally biased region" description="Pro residues" evidence="1">
    <location>
        <begin position="116"/>
        <end position="125"/>
    </location>
</feature>
<dbReference type="STRING" id="1586287.BBK82_18835"/>
<dbReference type="RefSeq" id="WP_065916173.1">
    <property type="nucleotide sequence ID" value="NZ_CP016793.1"/>
</dbReference>
<dbReference type="AlphaFoldDB" id="A0A1B2HJC2"/>
<protein>
    <submittedName>
        <fullName evidence="3">Uncharacterized protein</fullName>
    </submittedName>
</protein>
<sequence length="142" mass="14237">MKGTKRTTAALTILAAVVLTPAATAQPGDVPRDFLDQAEYAPGGVVKIELGPLYNCAPEATSAGFAAPIKLNPVPTATIGEGEAAATPGTYQARIFCKAGSLVDSFTVKAPVTTTTPPPQKPAKPPVKKPKGAPQTGGGGTA</sequence>
<feature type="signal peptide" evidence="2">
    <location>
        <begin position="1"/>
        <end position="25"/>
    </location>
</feature>
<gene>
    <name evidence="3" type="ORF">BBK82_18835</name>
</gene>